<evidence type="ECO:0000256" key="7">
    <source>
        <dbReference type="ARBA" id="ARBA00022840"/>
    </source>
</evidence>
<dbReference type="InterPro" id="IPR008271">
    <property type="entry name" value="Ser/Thr_kinase_AS"/>
</dbReference>
<organism evidence="13">
    <name type="scientific">Setaria italica</name>
    <name type="common">Foxtail millet</name>
    <name type="synonym">Panicum italicum</name>
    <dbReference type="NCBI Taxonomy" id="4555"/>
    <lineage>
        <taxon>Eukaryota</taxon>
        <taxon>Viridiplantae</taxon>
        <taxon>Streptophyta</taxon>
        <taxon>Embryophyta</taxon>
        <taxon>Tracheophyta</taxon>
        <taxon>Spermatophyta</taxon>
        <taxon>Magnoliopsida</taxon>
        <taxon>Liliopsida</taxon>
        <taxon>Poales</taxon>
        <taxon>Poaceae</taxon>
        <taxon>PACMAD clade</taxon>
        <taxon>Panicoideae</taxon>
        <taxon>Panicodae</taxon>
        <taxon>Paniceae</taxon>
        <taxon>Cenchrinae</taxon>
        <taxon>Setaria</taxon>
    </lineage>
</organism>
<evidence type="ECO:0000256" key="9">
    <source>
        <dbReference type="PROSITE-ProRule" id="PRU10141"/>
    </source>
</evidence>
<name>A0A368R6Q9_SETIT</name>
<dbReference type="PROSITE" id="PS50011">
    <property type="entry name" value="PROTEIN_KINASE_DOM"/>
    <property type="match status" value="1"/>
</dbReference>
<dbReference type="InterPro" id="IPR000719">
    <property type="entry name" value="Prot_kinase_dom"/>
</dbReference>
<feature type="binding site" evidence="9">
    <location>
        <position position="95"/>
    </location>
    <ligand>
        <name>ATP</name>
        <dbReference type="ChEBI" id="CHEBI:30616"/>
    </ligand>
</feature>
<feature type="region of interest" description="Disordered" evidence="11">
    <location>
        <begin position="1"/>
        <end position="53"/>
    </location>
</feature>
<sequence>MPLSKCPPPSRAEGSLLAPKRRPEDDAPAPSVPSAKRSKPAASSTTAPGATTNVLDNIPIGRVDSYKILDKIGAGAFGDVWKARHRSTGQKVAIKSVRAGGKAALLREAALLTACAGNPGVVELHEVVRGGGGTEMDDKLYLVMEYAGPSLHSVVGARRHAGRPLVEDEARRVMRWLLRGVRMMHERGVVHCDLKPGNVLVGKEDGRGRGRAVKICDLGLASSATVPPPDTSGPVQGTLWYMAPEQLTGDTECSAPVDLWSLGCVMAELVAGKPIFQGSDVFEQLGEIVHLLGIPDEVSLMSLGVSPSTPSHLRDAVPEERLSPAGFDVLRGLLEFDPRDRLTSAAALQMPWFTGKDDDDAPSPA</sequence>
<dbReference type="PROSITE" id="PS00108">
    <property type="entry name" value="PROTEIN_KINASE_ST"/>
    <property type="match status" value="1"/>
</dbReference>
<dbReference type="PROSITE" id="PS00107">
    <property type="entry name" value="PROTEIN_KINASE_ATP"/>
    <property type="match status" value="1"/>
</dbReference>
<evidence type="ECO:0000256" key="11">
    <source>
        <dbReference type="SAM" id="MobiDB-lite"/>
    </source>
</evidence>
<dbReference type="Gene3D" id="3.30.200.20">
    <property type="entry name" value="Phosphorylase Kinase, domain 1"/>
    <property type="match status" value="1"/>
</dbReference>
<evidence type="ECO:0000256" key="8">
    <source>
        <dbReference type="ARBA" id="ARBA00049280"/>
    </source>
</evidence>
<evidence type="ECO:0000313" key="13">
    <source>
        <dbReference type="EMBL" id="RCV25879.1"/>
    </source>
</evidence>
<dbReference type="PANTHER" id="PTHR24056:SF578">
    <property type="entry name" value="CYCLIN-DEPENDENT KINASE F-2-RELATED"/>
    <property type="match status" value="1"/>
</dbReference>
<dbReference type="GO" id="GO:0005524">
    <property type="term" value="F:ATP binding"/>
    <property type="evidence" value="ECO:0007669"/>
    <property type="project" value="UniProtKB-UniRule"/>
</dbReference>
<dbReference type="EMBL" id="CM003532">
    <property type="protein sequence ID" value="RCV25879.1"/>
    <property type="molecule type" value="Genomic_DNA"/>
</dbReference>
<dbReference type="InterPro" id="IPR011009">
    <property type="entry name" value="Kinase-like_dom_sf"/>
</dbReference>
<keyword evidence="3" id="KW-0597">Phosphoprotein</keyword>
<dbReference type="EC" id="2.7.11.23" evidence="2"/>
<accession>A0A368R6Q9</accession>
<protein>
    <recommendedName>
        <fullName evidence="2">[RNA-polymerase]-subunit kinase</fullName>
        <ecNumber evidence="2">2.7.11.23</ecNumber>
    </recommendedName>
</protein>
<evidence type="ECO:0000256" key="2">
    <source>
        <dbReference type="ARBA" id="ARBA00012409"/>
    </source>
</evidence>
<comment type="catalytic activity">
    <reaction evidence="8">
        <text>[DNA-directed RNA polymerase] + ATP = phospho-[DNA-directed RNA polymerase] + ADP + H(+)</text>
        <dbReference type="Rhea" id="RHEA:10216"/>
        <dbReference type="Rhea" id="RHEA-COMP:11321"/>
        <dbReference type="Rhea" id="RHEA-COMP:11322"/>
        <dbReference type="ChEBI" id="CHEBI:15378"/>
        <dbReference type="ChEBI" id="CHEBI:30616"/>
        <dbReference type="ChEBI" id="CHEBI:43176"/>
        <dbReference type="ChEBI" id="CHEBI:68546"/>
        <dbReference type="ChEBI" id="CHEBI:456216"/>
        <dbReference type="EC" id="2.7.11.23"/>
    </reaction>
</comment>
<feature type="non-terminal residue" evidence="13">
    <location>
        <position position="365"/>
    </location>
</feature>
<dbReference type="OrthoDB" id="650953at2759"/>
<evidence type="ECO:0000256" key="1">
    <source>
        <dbReference type="ARBA" id="ARBA00006485"/>
    </source>
</evidence>
<dbReference type="InterPro" id="IPR017441">
    <property type="entry name" value="Protein_kinase_ATP_BS"/>
</dbReference>
<evidence type="ECO:0000256" key="5">
    <source>
        <dbReference type="ARBA" id="ARBA00022741"/>
    </source>
</evidence>
<dbReference type="PANTHER" id="PTHR24056">
    <property type="entry name" value="CELL DIVISION PROTEIN KINASE"/>
    <property type="match status" value="1"/>
</dbReference>
<dbReference type="GO" id="GO:0008353">
    <property type="term" value="F:RNA polymerase II CTD heptapeptide repeat kinase activity"/>
    <property type="evidence" value="ECO:0007669"/>
    <property type="project" value="UniProtKB-EC"/>
</dbReference>
<reference evidence="13" key="2">
    <citation type="submission" date="2015-07" db="EMBL/GenBank/DDBJ databases">
        <authorList>
            <person name="Noorani M."/>
        </authorList>
    </citation>
    <scope>NUCLEOTIDE SEQUENCE</scope>
    <source>
        <strain evidence="13">Yugu1</strain>
    </source>
</reference>
<keyword evidence="5 9" id="KW-0547">Nucleotide-binding</keyword>
<evidence type="ECO:0000256" key="6">
    <source>
        <dbReference type="ARBA" id="ARBA00022777"/>
    </source>
</evidence>
<reference evidence="13" key="1">
    <citation type="journal article" date="2012" name="Nat. Biotechnol.">
        <title>Reference genome sequence of the model plant Setaria.</title>
        <authorList>
            <person name="Bennetzen J.L."/>
            <person name="Schmutz J."/>
            <person name="Wang H."/>
            <person name="Percifield R."/>
            <person name="Hawkins J."/>
            <person name="Pontaroli A.C."/>
            <person name="Estep M."/>
            <person name="Feng L."/>
            <person name="Vaughn J.N."/>
            <person name="Grimwood J."/>
            <person name="Jenkins J."/>
            <person name="Barry K."/>
            <person name="Lindquist E."/>
            <person name="Hellsten U."/>
            <person name="Deshpande S."/>
            <person name="Wang X."/>
            <person name="Wu X."/>
            <person name="Mitros T."/>
            <person name="Triplett J."/>
            <person name="Yang X."/>
            <person name="Ye C.Y."/>
            <person name="Mauro-Herrera M."/>
            <person name="Wang L."/>
            <person name="Li P."/>
            <person name="Sharma M."/>
            <person name="Sharma R."/>
            <person name="Ronald P.C."/>
            <person name="Panaud O."/>
            <person name="Kellogg E.A."/>
            <person name="Brutnell T.P."/>
            <person name="Doust A.N."/>
            <person name="Tuskan G.A."/>
            <person name="Rokhsar D."/>
            <person name="Devos K.M."/>
        </authorList>
    </citation>
    <scope>NUCLEOTIDE SEQUENCE [LARGE SCALE GENOMIC DNA]</scope>
    <source>
        <strain evidence="13">Yugu1</strain>
    </source>
</reference>
<dbReference type="InterPro" id="IPR050108">
    <property type="entry name" value="CDK"/>
</dbReference>
<evidence type="ECO:0000259" key="12">
    <source>
        <dbReference type="PROSITE" id="PS50011"/>
    </source>
</evidence>
<gene>
    <name evidence="13" type="ORF">SETIT_5G201200v2</name>
</gene>
<keyword evidence="4" id="KW-0808">Transferase</keyword>
<evidence type="ECO:0000256" key="10">
    <source>
        <dbReference type="RuleBase" id="RU000304"/>
    </source>
</evidence>
<dbReference type="Gene3D" id="1.10.510.10">
    <property type="entry name" value="Transferase(Phosphotransferase) domain 1"/>
    <property type="match status" value="1"/>
</dbReference>
<keyword evidence="6" id="KW-0418">Kinase</keyword>
<keyword evidence="10" id="KW-0723">Serine/threonine-protein kinase</keyword>
<feature type="compositionally biased region" description="Pro residues" evidence="11">
    <location>
        <begin position="1"/>
        <end position="10"/>
    </location>
</feature>
<feature type="domain" description="Protein kinase" evidence="12">
    <location>
        <begin position="66"/>
        <end position="353"/>
    </location>
</feature>
<dbReference type="AlphaFoldDB" id="A0A368R6Q9"/>
<evidence type="ECO:0000256" key="3">
    <source>
        <dbReference type="ARBA" id="ARBA00022553"/>
    </source>
</evidence>
<comment type="similarity">
    <text evidence="1">Belongs to the protein kinase superfamily. CMGC Ser/Thr protein kinase family. CDC2/CDKX subfamily.</text>
</comment>
<keyword evidence="7 9" id="KW-0067">ATP-binding</keyword>
<dbReference type="SUPFAM" id="SSF56112">
    <property type="entry name" value="Protein kinase-like (PK-like)"/>
    <property type="match status" value="1"/>
</dbReference>
<dbReference type="Pfam" id="PF00069">
    <property type="entry name" value="Pkinase"/>
    <property type="match status" value="1"/>
</dbReference>
<dbReference type="SMART" id="SM00220">
    <property type="entry name" value="S_TKc"/>
    <property type="match status" value="1"/>
</dbReference>
<evidence type="ECO:0000256" key="4">
    <source>
        <dbReference type="ARBA" id="ARBA00022679"/>
    </source>
</evidence>
<feature type="compositionally biased region" description="Low complexity" evidence="11">
    <location>
        <begin position="28"/>
        <end position="52"/>
    </location>
</feature>
<proteinExistence type="inferred from homology"/>
<dbReference type="STRING" id="4555.A0A368R6Q9"/>